<feature type="transmembrane region" description="Helical" evidence="1">
    <location>
        <begin position="44"/>
        <end position="63"/>
    </location>
</feature>
<evidence type="ECO:0000313" key="2">
    <source>
        <dbReference type="EMBL" id="RPD98193.1"/>
    </source>
</evidence>
<keyword evidence="1" id="KW-0472">Membrane</keyword>
<dbReference type="Proteomes" id="UP000270856">
    <property type="component" value="Unassembled WGS sequence"/>
</dbReference>
<accession>A0A3N4PF80</accession>
<proteinExistence type="predicted"/>
<keyword evidence="1" id="KW-1133">Transmembrane helix</keyword>
<comment type="caution">
    <text evidence="2">The sequence shown here is derived from an EMBL/GenBank/DDBJ whole genome shotgun (WGS) entry which is preliminary data.</text>
</comment>
<dbReference type="OrthoDB" id="582675at2"/>
<evidence type="ECO:0008006" key="4">
    <source>
        <dbReference type="Google" id="ProtNLM"/>
    </source>
</evidence>
<protein>
    <recommendedName>
        <fullName evidence="4">Bacterial Pleckstrin homology domain-containing protein</fullName>
    </recommendedName>
</protein>
<gene>
    <name evidence="2" type="ORF">EGM88_06785</name>
</gene>
<sequence length="168" mass="19737">MKVFTEQQRFNQWWLYVIFALFLIGILLPLKINFEEVKAEGTDRILFLISFLIIFLAAIFIFLMRLNTKIDEKGVGYQFYPFHRNYKILYWKDINAIYVRKYLAISEYGGWGFKSGIFNIRGRGVAYSVKGDKGIQIVLNNGKKILIGTQKENEAKRVINTYKSNIKE</sequence>
<keyword evidence="3" id="KW-1185">Reference proteome</keyword>
<dbReference type="RefSeq" id="WP_123897226.1">
    <property type="nucleotide sequence ID" value="NZ_RPFJ01000007.1"/>
</dbReference>
<evidence type="ECO:0000256" key="1">
    <source>
        <dbReference type="SAM" id="Phobius"/>
    </source>
</evidence>
<evidence type="ECO:0000313" key="3">
    <source>
        <dbReference type="Proteomes" id="UP000270856"/>
    </source>
</evidence>
<organism evidence="2 3">
    <name type="scientific">Aureibaculum marinum</name>
    <dbReference type="NCBI Taxonomy" id="2487930"/>
    <lineage>
        <taxon>Bacteria</taxon>
        <taxon>Pseudomonadati</taxon>
        <taxon>Bacteroidota</taxon>
        <taxon>Flavobacteriia</taxon>
        <taxon>Flavobacteriales</taxon>
        <taxon>Flavobacteriaceae</taxon>
        <taxon>Aureibaculum</taxon>
    </lineage>
</organism>
<name>A0A3N4PF80_9FLAO</name>
<feature type="transmembrane region" description="Helical" evidence="1">
    <location>
        <begin position="12"/>
        <end position="32"/>
    </location>
</feature>
<dbReference type="AlphaFoldDB" id="A0A3N4PF80"/>
<keyword evidence="1" id="KW-0812">Transmembrane</keyword>
<dbReference type="EMBL" id="RPFJ01000007">
    <property type="protein sequence ID" value="RPD98193.1"/>
    <property type="molecule type" value="Genomic_DNA"/>
</dbReference>
<reference evidence="2 3" key="1">
    <citation type="submission" date="2018-11" db="EMBL/GenBank/DDBJ databases">
        <title>Aureibaculum marinum gen. nov., sp. nov., a member of the family Flavobacteriaceae isolated from the Bohai Sea.</title>
        <authorList>
            <person name="Ji X."/>
        </authorList>
    </citation>
    <scope>NUCLEOTIDE SEQUENCE [LARGE SCALE GENOMIC DNA]</scope>
    <source>
        <strain evidence="2 3">BH-SD17</strain>
    </source>
</reference>